<evidence type="ECO:0000256" key="2">
    <source>
        <dbReference type="ARBA" id="ARBA00006991"/>
    </source>
</evidence>
<evidence type="ECO:0000256" key="13">
    <source>
        <dbReference type="SAM" id="MobiDB-lite"/>
    </source>
</evidence>
<evidence type="ECO:0000256" key="11">
    <source>
        <dbReference type="ARBA" id="ARBA00037948"/>
    </source>
</evidence>
<evidence type="ECO:0000313" key="15">
    <source>
        <dbReference type="EMBL" id="KAG7159899.1"/>
    </source>
</evidence>
<name>A0A8J5JRU0_HOMAM</name>
<dbReference type="EMBL" id="JAHLQT010031743">
    <property type="protein sequence ID" value="KAG7159899.1"/>
    <property type="molecule type" value="Genomic_DNA"/>
</dbReference>
<evidence type="ECO:0000256" key="12">
    <source>
        <dbReference type="PROSITE-ProRule" id="PRU00042"/>
    </source>
</evidence>
<reference evidence="15" key="1">
    <citation type="journal article" date="2021" name="Sci. Adv.">
        <title>The American lobster genome reveals insights on longevity, neural, and immune adaptations.</title>
        <authorList>
            <person name="Polinski J.M."/>
            <person name="Zimin A.V."/>
            <person name="Clark K.F."/>
            <person name="Kohn A.B."/>
            <person name="Sadowski N."/>
            <person name="Timp W."/>
            <person name="Ptitsyn A."/>
            <person name="Khanna P."/>
            <person name="Romanova D.Y."/>
            <person name="Williams P."/>
            <person name="Greenwood S.J."/>
            <person name="Moroz L.L."/>
            <person name="Walt D.R."/>
            <person name="Bodnar A.G."/>
        </authorList>
    </citation>
    <scope>NUCLEOTIDE SEQUENCE</scope>
    <source>
        <strain evidence="15">GMGI-L3</strain>
    </source>
</reference>
<dbReference type="PROSITE" id="PS50157">
    <property type="entry name" value="ZINC_FINGER_C2H2_2"/>
    <property type="match status" value="2"/>
</dbReference>
<evidence type="ECO:0000256" key="9">
    <source>
        <dbReference type="ARBA" id="ARBA00023163"/>
    </source>
</evidence>
<proteinExistence type="inferred from homology"/>
<keyword evidence="5 12" id="KW-0863">Zinc-finger</keyword>
<evidence type="ECO:0000256" key="5">
    <source>
        <dbReference type="ARBA" id="ARBA00022771"/>
    </source>
</evidence>
<keyword evidence="8" id="KW-0238">DNA-binding</keyword>
<dbReference type="AlphaFoldDB" id="A0A8J5JRU0"/>
<dbReference type="Pfam" id="PF00096">
    <property type="entry name" value="zf-C2H2"/>
    <property type="match status" value="1"/>
</dbReference>
<accession>A0A8J5JRU0</accession>
<dbReference type="Gene3D" id="3.30.160.60">
    <property type="entry name" value="Classic Zinc Finger"/>
    <property type="match status" value="2"/>
</dbReference>
<keyword evidence="7" id="KW-0805">Transcription regulation</keyword>
<feature type="domain" description="C2H2-type" evidence="14">
    <location>
        <begin position="120"/>
        <end position="148"/>
    </location>
</feature>
<dbReference type="PANTHER" id="PTHR24388">
    <property type="entry name" value="ZINC FINGER PROTEIN"/>
    <property type="match status" value="1"/>
</dbReference>
<dbReference type="GO" id="GO:0000981">
    <property type="term" value="F:DNA-binding transcription factor activity, RNA polymerase II-specific"/>
    <property type="evidence" value="ECO:0007669"/>
    <property type="project" value="TreeGrafter"/>
</dbReference>
<dbReference type="GO" id="GO:0008270">
    <property type="term" value="F:zinc ion binding"/>
    <property type="evidence" value="ECO:0007669"/>
    <property type="project" value="UniProtKB-KW"/>
</dbReference>
<dbReference type="SUPFAM" id="SSF57667">
    <property type="entry name" value="beta-beta-alpha zinc fingers"/>
    <property type="match status" value="1"/>
</dbReference>
<dbReference type="SMART" id="SM00355">
    <property type="entry name" value="ZnF_C2H2"/>
    <property type="match status" value="2"/>
</dbReference>
<keyword evidence="6" id="KW-0862">Zinc</keyword>
<keyword evidence="16" id="KW-1185">Reference proteome</keyword>
<organism evidence="15 16">
    <name type="scientific">Homarus americanus</name>
    <name type="common">American lobster</name>
    <dbReference type="NCBI Taxonomy" id="6706"/>
    <lineage>
        <taxon>Eukaryota</taxon>
        <taxon>Metazoa</taxon>
        <taxon>Ecdysozoa</taxon>
        <taxon>Arthropoda</taxon>
        <taxon>Crustacea</taxon>
        <taxon>Multicrustacea</taxon>
        <taxon>Malacostraca</taxon>
        <taxon>Eumalacostraca</taxon>
        <taxon>Eucarida</taxon>
        <taxon>Decapoda</taxon>
        <taxon>Pleocyemata</taxon>
        <taxon>Astacidea</taxon>
        <taxon>Nephropoidea</taxon>
        <taxon>Nephropidae</taxon>
        <taxon>Homarus</taxon>
    </lineage>
</organism>
<keyword evidence="9" id="KW-0804">Transcription</keyword>
<protein>
    <submittedName>
        <fullName evidence="15">Zinc finger Y-chromosomal protein 2-like</fullName>
    </submittedName>
</protein>
<evidence type="ECO:0000256" key="8">
    <source>
        <dbReference type="ARBA" id="ARBA00023125"/>
    </source>
</evidence>
<dbReference type="InterPro" id="IPR036236">
    <property type="entry name" value="Znf_C2H2_sf"/>
</dbReference>
<dbReference type="GO" id="GO:0000978">
    <property type="term" value="F:RNA polymerase II cis-regulatory region sequence-specific DNA binding"/>
    <property type="evidence" value="ECO:0007669"/>
    <property type="project" value="TreeGrafter"/>
</dbReference>
<evidence type="ECO:0000256" key="10">
    <source>
        <dbReference type="ARBA" id="ARBA00023242"/>
    </source>
</evidence>
<dbReference type="FunFam" id="3.30.160.60:FF:000660">
    <property type="entry name" value="zinc finger protein 64 isoform X1"/>
    <property type="match status" value="1"/>
</dbReference>
<dbReference type="PROSITE" id="PS00028">
    <property type="entry name" value="ZINC_FINGER_C2H2_1"/>
    <property type="match status" value="1"/>
</dbReference>
<comment type="caution">
    <text evidence="15">The sequence shown here is derived from an EMBL/GenBank/DDBJ whole genome shotgun (WGS) entry which is preliminary data.</text>
</comment>
<evidence type="ECO:0000256" key="6">
    <source>
        <dbReference type="ARBA" id="ARBA00022833"/>
    </source>
</evidence>
<comment type="similarity">
    <text evidence="11">Belongs to the snail C2H2-type zinc-finger protein family.</text>
</comment>
<evidence type="ECO:0000256" key="7">
    <source>
        <dbReference type="ARBA" id="ARBA00023015"/>
    </source>
</evidence>
<keyword evidence="3" id="KW-0479">Metal-binding</keyword>
<evidence type="ECO:0000259" key="14">
    <source>
        <dbReference type="PROSITE" id="PS50157"/>
    </source>
</evidence>
<dbReference type="PANTHER" id="PTHR24388:SF104">
    <property type="entry name" value="AT-RICH BINDING PROTEIN-RELATED"/>
    <property type="match status" value="1"/>
</dbReference>
<keyword evidence="10" id="KW-0539">Nucleus</keyword>
<evidence type="ECO:0000256" key="1">
    <source>
        <dbReference type="ARBA" id="ARBA00004123"/>
    </source>
</evidence>
<dbReference type="InterPro" id="IPR050527">
    <property type="entry name" value="Snail/Krueppel_Znf"/>
</dbReference>
<dbReference type="GO" id="GO:0005634">
    <property type="term" value="C:nucleus"/>
    <property type="evidence" value="ECO:0007669"/>
    <property type="project" value="UniProtKB-SubCell"/>
</dbReference>
<evidence type="ECO:0000313" key="16">
    <source>
        <dbReference type="Proteomes" id="UP000747542"/>
    </source>
</evidence>
<keyword evidence="4" id="KW-0677">Repeat</keyword>
<comment type="subcellular location">
    <subcellularLocation>
        <location evidence="1">Nucleus</location>
    </subcellularLocation>
</comment>
<evidence type="ECO:0000256" key="3">
    <source>
        <dbReference type="ARBA" id="ARBA00022723"/>
    </source>
</evidence>
<evidence type="ECO:0000256" key="4">
    <source>
        <dbReference type="ARBA" id="ARBA00022737"/>
    </source>
</evidence>
<feature type="region of interest" description="Disordered" evidence="13">
    <location>
        <begin position="60"/>
        <end position="84"/>
    </location>
</feature>
<dbReference type="Proteomes" id="UP000747542">
    <property type="component" value="Unassembled WGS sequence"/>
</dbReference>
<sequence>QNGRDEGGSGASGGARRYCGPVGVSAVRNVEGSTGGLSCPYCGKGRDERGNAACRGARRYEGSADGRGHGNVDGPHGTHGSAGSAVATSGGLTCPCCGKVLRYHSDYERHIRKHTGERPFACLQCTYATTRRSHLKTHVKKWHSDLDTTSDIDSVSTSAM</sequence>
<feature type="non-terminal residue" evidence="15">
    <location>
        <position position="1"/>
    </location>
</feature>
<gene>
    <name evidence="15" type="primary">Zfy2-L</name>
    <name evidence="15" type="ORF">Hamer_G017331</name>
</gene>
<comment type="similarity">
    <text evidence="2">Belongs to the krueppel C2H2-type zinc-finger protein family.</text>
</comment>
<feature type="compositionally biased region" description="Basic and acidic residues" evidence="13">
    <location>
        <begin position="60"/>
        <end position="70"/>
    </location>
</feature>
<feature type="domain" description="C2H2-type" evidence="14">
    <location>
        <begin position="92"/>
        <end position="119"/>
    </location>
</feature>
<dbReference type="InterPro" id="IPR013087">
    <property type="entry name" value="Znf_C2H2_type"/>
</dbReference>